<evidence type="ECO:0000313" key="3">
    <source>
        <dbReference type="Proteomes" id="UP000051017"/>
    </source>
</evidence>
<feature type="transmembrane region" description="Helical" evidence="1">
    <location>
        <begin position="20"/>
        <end position="37"/>
    </location>
</feature>
<dbReference type="AlphaFoldDB" id="A0A0R2QKG6"/>
<feature type="transmembrane region" description="Helical" evidence="1">
    <location>
        <begin position="49"/>
        <end position="70"/>
    </location>
</feature>
<dbReference type="EMBL" id="LIBJ01000071">
    <property type="protein sequence ID" value="KRO48643.1"/>
    <property type="molecule type" value="Genomic_DNA"/>
</dbReference>
<keyword evidence="1" id="KW-0472">Membrane</keyword>
<protein>
    <submittedName>
        <fullName evidence="2">Uncharacterized protein</fullName>
    </submittedName>
</protein>
<keyword evidence="1" id="KW-1133">Transmembrane helix</keyword>
<keyword evidence="1" id="KW-0812">Transmembrane</keyword>
<name>A0A0R2QKG6_9ACTN</name>
<reference evidence="2 3" key="1">
    <citation type="submission" date="2015-10" db="EMBL/GenBank/DDBJ databases">
        <title>Metagenome-Assembled Genomes uncover a global brackish microbiome.</title>
        <authorList>
            <person name="Hugerth L.W."/>
            <person name="Larsson J."/>
            <person name="Alneberg J."/>
            <person name="Lindh M.V."/>
            <person name="Legrand C."/>
            <person name="Pinhassi J."/>
            <person name="Andersson A.F."/>
        </authorList>
    </citation>
    <scope>NUCLEOTIDE SEQUENCE [LARGE SCALE GENOMIC DNA]</scope>
    <source>
        <strain evidence="2">BACL6 MAG-120924-bin43</strain>
    </source>
</reference>
<sequence>MQNINFKKWFDRMQPQTLQIATWLLYFDGFFALMSVLDKSGHLGYLRYRYSFGFLLGLVSVALYAFGGLLMANERKIGYKLSVAAAFSPIVLRFLAVRSVASDYSLNTPVKFTDYFTGRIFGGSLISIAFDIALIALLLHTQSREHQRIWYR</sequence>
<proteinExistence type="predicted"/>
<feature type="transmembrane region" description="Helical" evidence="1">
    <location>
        <begin position="77"/>
        <end position="96"/>
    </location>
</feature>
<gene>
    <name evidence="2" type="ORF">ABR75_08905</name>
</gene>
<feature type="transmembrane region" description="Helical" evidence="1">
    <location>
        <begin position="116"/>
        <end position="139"/>
    </location>
</feature>
<accession>A0A0R2QKG6</accession>
<comment type="caution">
    <text evidence="2">The sequence shown here is derived from an EMBL/GenBank/DDBJ whole genome shotgun (WGS) entry which is preliminary data.</text>
</comment>
<organism evidence="2 3">
    <name type="scientific">Acidimicrobiia bacterium BACL6 MAG-120924-bin43</name>
    <dbReference type="NCBI Taxonomy" id="1655583"/>
    <lineage>
        <taxon>Bacteria</taxon>
        <taxon>Bacillati</taxon>
        <taxon>Actinomycetota</taxon>
        <taxon>Acidimicrobiia</taxon>
        <taxon>acIV cluster</taxon>
    </lineage>
</organism>
<dbReference type="Proteomes" id="UP000051017">
    <property type="component" value="Unassembled WGS sequence"/>
</dbReference>
<evidence type="ECO:0000256" key="1">
    <source>
        <dbReference type="SAM" id="Phobius"/>
    </source>
</evidence>
<evidence type="ECO:0000313" key="2">
    <source>
        <dbReference type="EMBL" id="KRO48643.1"/>
    </source>
</evidence>